<name>X1D009_9ZZZZ</name>
<gene>
    <name evidence="1" type="ORF">S01H4_23060</name>
</gene>
<protein>
    <submittedName>
        <fullName evidence="1">Uncharacterized protein</fullName>
    </submittedName>
</protein>
<evidence type="ECO:0000313" key="1">
    <source>
        <dbReference type="EMBL" id="GAG89816.1"/>
    </source>
</evidence>
<dbReference type="Gene3D" id="3.30.420.10">
    <property type="entry name" value="Ribonuclease H-like superfamily/Ribonuclease H"/>
    <property type="match status" value="1"/>
</dbReference>
<reference evidence="1" key="1">
    <citation type="journal article" date="2014" name="Front. Microbiol.">
        <title>High frequency of phylogenetically diverse reductive dehalogenase-homologous genes in deep subseafloor sedimentary metagenomes.</title>
        <authorList>
            <person name="Kawai M."/>
            <person name="Futagami T."/>
            <person name="Toyoda A."/>
            <person name="Takaki Y."/>
            <person name="Nishi S."/>
            <person name="Hori S."/>
            <person name="Arai W."/>
            <person name="Tsubouchi T."/>
            <person name="Morono Y."/>
            <person name="Uchiyama I."/>
            <person name="Ito T."/>
            <person name="Fujiyama A."/>
            <person name="Inagaki F."/>
            <person name="Takami H."/>
        </authorList>
    </citation>
    <scope>NUCLEOTIDE SEQUENCE</scope>
    <source>
        <strain evidence="1">Expedition CK06-06</strain>
    </source>
</reference>
<sequence>MEKAANPAQLLNRLCPQCVSRLAQYPWYENLAKCALGGDDDDLEIASAVFKNTLLVSDMKLLGITSSCLDVGYYNMMVSAVKNKASVLFTAICSLIKQAFDATYDSENLQIIVDRQSGRTRYRRLLGRMFGELDLKILREDNSISSYELAGSGKVMRLHFAVRADERFLPVSLASMTSKYVRQVLMESINRYFISQCTHLRPTAGYWKDGTRFIKDLETHPARVKYDSQKLIRCR</sequence>
<dbReference type="GO" id="GO:0003676">
    <property type="term" value="F:nucleic acid binding"/>
    <property type="evidence" value="ECO:0007669"/>
    <property type="project" value="InterPro"/>
</dbReference>
<dbReference type="EMBL" id="BART01010651">
    <property type="protein sequence ID" value="GAG89816.1"/>
    <property type="molecule type" value="Genomic_DNA"/>
</dbReference>
<dbReference type="SUPFAM" id="SSF53098">
    <property type="entry name" value="Ribonuclease H-like"/>
    <property type="match status" value="1"/>
</dbReference>
<organism evidence="1">
    <name type="scientific">marine sediment metagenome</name>
    <dbReference type="NCBI Taxonomy" id="412755"/>
    <lineage>
        <taxon>unclassified sequences</taxon>
        <taxon>metagenomes</taxon>
        <taxon>ecological metagenomes</taxon>
    </lineage>
</organism>
<accession>X1D009</accession>
<dbReference type="InterPro" id="IPR036397">
    <property type="entry name" value="RNaseH_sf"/>
</dbReference>
<comment type="caution">
    <text evidence="1">The sequence shown here is derived from an EMBL/GenBank/DDBJ whole genome shotgun (WGS) entry which is preliminary data.</text>
</comment>
<dbReference type="InterPro" id="IPR012337">
    <property type="entry name" value="RNaseH-like_sf"/>
</dbReference>
<proteinExistence type="predicted"/>
<dbReference type="AlphaFoldDB" id="X1D009"/>